<dbReference type="AlphaFoldDB" id="A0A2U1TC25"/>
<accession>A0A2U1TC25</accession>
<comment type="caution">
    <text evidence="1">The sequence shown here is derived from an EMBL/GenBank/DDBJ whole genome shotgun (WGS) entry which is preliminary data.</text>
</comment>
<reference evidence="2" key="1">
    <citation type="submission" date="2018-04" db="EMBL/GenBank/DDBJ databases">
        <authorList>
            <person name="Liu S."/>
            <person name="Wang Z."/>
            <person name="Li J."/>
        </authorList>
    </citation>
    <scope>NUCLEOTIDE SEQUENCE [LARGE SCALE GENOMIC DNA]</scope>
    <source>
        <strain evidence="2">622</strain>
    </source>
</reference>
<protein>
    <submittedName>
        <fullName evidence="1">Uncharacterized protein</fullName>
    </submittedName>
</protein>
<sequence>MRITTAERIDTASTLGRKPKTATWLVHIQLENDPVERDVELHLKHAGQDVEKVLLNGAAIGFVHHVEPVYVALTGPDLARAVEVSQKLTLDGSLRSLLDVVLPEKLGAH</sequence>
<gene>
    <name evidence="1" type="ORF">DF223_12060</name>
</gene>
<name>A0A2U1TC25_9MICO</name>
<dbReference type="EMBL" id="QEFB01000013">
    <property type="protein sequence ID" value="PWC06333.1"/>
    <property type="molecule type" value="Genomic_DNA"/>
</dbReference>
<keyword evidence="2" id="KW-1185">Reference proteome</keyword>
<dbReference type="Proteomes" id="UP000244962">
    <property type="component" value="Unassembled WGS sequence"/>
</dbReference>
<evidence type="ECO:0000313" key="2">
    <source>
        <dbReference type="Proteomes" id="UP000244962"/>
    </source>
</evidence>
<organism evidence="1 2">
    <name type="scientific">Mycetocola zhujimingii</name>
    <dbReference type="NCBI Taxonomy" id="2079792"/>
    <lineage>
        <taxon>Bacteria</taxon>
        <taxon>Bacillati</taxon>
        <taxon>Actinomycetota</taxon>
        <taxon>Actinomycetes</taxon>
        <taxon>Micrococcales</taxon>
        <taxon>Microbacteriaceae</taxon>
        <taxon>Mycetocola</taxon>
    </lineage>
</organism>
<proteinExistence type="predicted"/>
<dbReference type="KEGG" id="myl:C3E77_13675"/>
<evidence type="ECO:0000313" key="1">
    <source>
        <dbReference type="EMBL" id="PWC06333.1"/>
    </source>
</evidence>
<dbReference type="RefSeq" id="WP_108392342.1">
    <property type="nucleotide sequence ID" value="NZ_CP026949.1"/>
</dbReference>
<dbReference type="OrthoDB" id="5115888at2"/>